<dbReference type="GO" id="GO:0003729">
    <property type="term" value="F:mRNA binding"/>
    <property type="evidence" value="ECO:0000318"/>
    <property type="project" value="GO_Central"/>
</dbReference>
<protein>
    <recommendedName>
        <fullName evidence="3">RRM domain-containing protein</fullName>
    </recommendedName>
</protein>
<dbReference type="GO" id="GO:0006397">
    <property type="term" value="P:mRNA processing"/>
    <property type="evidence" value="ECO:0007669"/>
    <property type="project" value="InterPro"/>
</dbReference>
<feature type="compositionally biased region" description="Low complexity" evidence="2">
    <location>
        <begin position="329"/>
        <end position="340"/>
    </location>
</feature>
<dbReference type="InterPro" id="IPR000504">
    <property type="entry name" value="RRM_dom"/>
</dbReference>
<dbReference type="Proteomes" id="UP000002195">
    <property type="component" value="Unassembled WGS sequence"/>
</dbReference>
<dbReference type="HOGENOM" id="CLU_396612_0_0_1"/>
<feature type="compositionally biased region" description="Basic residues" evidence="2">
    <location>
        <begin position="314"/>
        <end position="328"/>
    </location>
</feature>
<feature type="domain" description="RRM" evidence="3">
    <location>
        <begin position="16"/>
        <end position="92"/>
    </location>
</feature>
<evidence type="ECO:0000313" key="5">
    <source>
        <dbReference type="Proteomes" id="UP000002195"/>
    </source>
</evidence>
<dbReference type="AlphaFoldDB" id="Q553T2"/>
<dbReference type="PROSITE" id="PS50102">
    <property type="entry name" value="RRM"/>
    <property type="match status" value="3"/>
</dbReference>
<dbReference type="PaxDb" id="44689-DDB0202577"/>
<feature type="compositionally biased region" description="Low complexity" evidence="2">
    <location>
        <begin position="98"/>
        <end position="128"/>
    </location>
</feature>
<dbReference type="GO" id="GO:0005634">
    <property type="term" value="C:nucleus"/>
    <property type="evidence" value="ECO:0000318"/>
    <property type="project" value="GO_Central"/>
</dbReference>
<feature type="region of interest" description="Disordered" evidence="2">
    <location>
        <begin position="549"/>
        <end position="591"/>
    </location>
</feature>
<evidence type="ECO:0000256" key="2">
    <source>
        <dbReference type="SAM" id="MobiDB-lite"/>
    </source>
</evidence>
<feature type="compositionally biased region" description="Low complexity" evidence="2">
    <location>
        <begin position="257"/>
        <end position="286"/>
    </location>
</feature>
<dbReference type="Gene3D" id="3.30.70.330">
    <property type="match status" value="4"/>
</dbReference>
<keyword evidence="5" id="KW-1185">Reference proteome</keyword>
<dbReference type="FunCoup" id="Q553T2">
    <property type="interactions" value="62"/>
</dbReference>
<dbReference type="PhylomeDB" id="Q553T2"/>
<organism evidence="4 5">
    <name type="scientific">Dictyostelium discoideum</name>
    <name type="common">Social amoeba</name>
    <dbReference type="NCBI Taxonomy" id="44689"/>
    <lineage>
        <taxon>Eukaryota</taxon>
        <taxon>Amoebozoa</taxon>
        <taxon>Evosea</taxon>
        <taxon>Eumycetozoa</taxon>
        <taxon>Dictyostelia</taxon>
        <taxon>Dictyosteliales</taxon>
        <taxon>Dictyosteliaceae</taxon>
        <taxon>Dictyostelium</taxon>
    </lineage>
</organism>
<reference evidence="4 5" key="1">
    <citation type="journal article" date="2005" name="Nature">
        <title>The genome of the social amoeba Dictyostelium discoideum.</title>
        <authorList>
            <consortium name="The Dictyostelium discoideum Sequencing Consortium"/>
            <person name="Eichinger L."/>
            <person name="Pachebat J.A."/>
            <person name="Glockner G."/>
            <person name="Rajandream M.A."/>
            <person name="Sucgang R."/>
            <person name="Berriman M."/>
            <person name="Song J."/>
            <person name="Olsen R."/>
            <person name="Szafranski K."/>
            <person name="Xu Q."/>
            <person name="Tunggal B."/>
            <person name="Kummerfeld S."/>
            <person name="Madera M."/>
            <person name="Konfortov B.A."/>
            <person name="Rivero F."/>
            <person name="Bankier A.T."/>
            <person name="Lehmann R."/>
            <person name="Hamlin N."/>
            <person name="Davies R."/>
            <person name="Gaudet P."/>
            <person name="Fey P."/>
            <person name="Pilcher K."/>
            <person name="Chen G."/>
            <person name="Saunders D."/>
            <person name="Sodergren E."/>
            <person name="Davis P."/>
            <person name="Kerhornou A."/>
            <person name="Nie X."/>
            <person name="Hall N."/>
            <person name="Anjard C."/>
            <person name="Hemphill L."/>
            <person name="Bason N."/>
            <person name="Farbrother P."/>
            <person name="Desany B."/>
            <person name="Just E."/>
            <person name="Morio T."/>
            <person name="Rost R."/>
            <person name="Churcher C."/>
            <person name="Cooper J."/>
            <person name="Haydock S."/>
            <person name="van Driessche N."/>
            <person name="Cronin A."/>
            <person name="Goodhead I."/>
            <person name="Muzny D."/>
            <person name="Mourier T."/>
            <person name="Pain A."/>
            <person name="Lu M."/>
            <person name="Harper D."/>
            <person name="Lindsay R."/>
            <person name="Hauser H."/>
            <person name="James K."/>
            <person name="Quiles M."/>
            <person name="Madan Babu M."/>
            <person name="Saito T."/>
            <person name="Buchrieser C."/>
            <person name="Wardroper A."/>
            <person name="Felder M."/>
            <person name="Thangavelu M."/>
            <person name="Johnson D."/>
            <person name="Knights A."/>
            <person name="Loulseged H."/>
            <person name="Mungall K."/>
            <person name="Oliver K."/>
            <person name="Price C."/>
            <person name="Quail M.A."/>
            <person name="Urushihara H."/>
            <person name="Hernandez J."/>
            <person name="Rabbinowitsch E."/>
            <person name="Steffen D."/>
            <person name="Sanders M."/>
            <person name="Ma J."/>
            <person name="Kohara Y."/>
            <person name="Sharp S."/>
            <person name="Simmonds M."/>
            <person name="Spiegler S."/>
            <person name="Tivey A."/>
            <person name="Sugano S."/>
            <person name="White B."/>
            <person name="Walker D."/>
            <person name="Woodward J."/>
            <person name="Winckler T."/>
            <person name="Tanaka Y."/>
            <person name="Shaulsky G."/>
            <person name="Schleicher M."/>
            <person name="Weinstock G."/>
            <person name="Rosenthal A."/>
            <person name="Cox E.C."/>
            <person name="Chisholm R.L."/>
            <person name="Gibbs R."/>
            <person name="Loomis W.F."/>
            <person name="Platzer M."/>
            <person name="Kay R.R."/>
            <person name="Williams J."/>
            <person name="Dear P.H."/>
            <person name="Noegel A.A."/>
            <person name="Barrell B."/>
            <person name="Kuspa A."/>
        </authorList>
    </citation>
    <scope>NUCLEOTIDE SEQUENCE [LARGE SCALE GENOMIC DNA]</scope>
    <source>
        <strain evidence="4 5">AX4</strain>
    </source>
</reference>
<dbReference type="GeneID" id="8619950"/>
<comment type="caution">
    <text evidence="4">The sequence shown here is derived from an EMBL/GenBank/DDBJ whole genome shotgun (WGS) entry which is preliminary data.</text>
</comment>
<feature type="compositionally biased region" description="Polar residues" evidence="2">
    <location>
        <begin position="568"/>
        <end position="588"/>
    </location>
</feature>
<dbReference type="VEuPathDB" id="AmoebaDB:DDB_G0275365"/>
<dbReference type="dictyBase" id="DDB_G0275365"/>
<feature type="region of interest" description="Disordered" evidence="2">
    <location>
        <begin position="91"/>
        <end position="147"/>
    </location>
</feature>
<dbReference type="InterPro" id="IPR055204">
    <property type="entry name" value="HNRNPL_RRM"/>
</dbReference>
<dbReference type="CDD" id="cd12424">
    <property type="entry name" value="RRM3_hnRNPL_like"/>
    <property type="match status" value="1"/>
</dbReference>
<dbReference type="InParanoid" id="Q553T2"/>
<dbReference type="PANTHER" id="PTHR15592">
    <property type="entry name" value="MATRIN 3/NUCLEAR PROTEIN 220-RELATED"/>
    <property type="match status" value="1"/>
</dbReference>
<dbReference type="eggNOG" id="KOG1456">
    <property type="taxonomic scope" value="Eukaryota"/>
</dbReference>
<feature type="compositionally biased region" description="Basic residues" evidence="2">
    <location>
        <begin position="341"/>
        <end position="360"/>
    </location>
</feature>
<feature type="compositionally biased region" description="Low complexity" evidence="2">
    <location>
        <begin position="641"/>
        <end position="695"/>
    </location>
</feature>
<keyword evidence="1" id="KW-0694">RNA-binding</keyword>
<feature type="region of interest" description="Disordered" evidence="2">
    <location>
        <begin position="242"/>
        <end position="367"/>
    </location>
</feature>
<dbReference type="NCBIfam" id="TIGR01649">
    <property type="entry name" value="hnRNP-L_PTB"/>
    <property type="match status" value="1"/>
</dbReference>
<proteinExistence type="predicted"/>
<feature type="compositionally biased region" description="Polar residues" evidence="2">
    <location>
        <begin position="136"/>
        <end position="147"/>
    </location>
</feature>
<dbReference type="STRING" id="44689.Q553T2"/>
<evidence type="ECO:0000256" key="1">
    <source>
        <dbReference type="PROSITE-ProRule" id="PRU00176"/>
    </source>
</evidence>
<dbReference type="CDD" id="cd12421">
    <property type="entry name" value="RRM1_PTBP1_hnRNPL_like"/>
    <property type="match status" value="1"/>
</dbReference>
<feature type="domain" description="RRM" evidence="3">
    <location>
        <begin position="372"/>
        <end position="446"/>
    </location>
</feature>
<dbReference type="Pfam" id="PF22976">
    <property type="entry name" value="RRM_10"/>
    <property type="match status" value="1"/>
</dbReference>
<dbReference type="Pfam" id="PF13893">
    <property type="entry name" value="RRM_5"/>
    <property type="match status" value="3"/>
</dbReference>
<dbReference type="EMBL" id="AAFI02000013">
    <property type="protein sequence ID" value="EAL69748.1"/>
    <property type="molecule type" value="Genomic_DNA"/>
</dbReference>
<feature type="region of interest" description="Disordered" evidence="2">
    <location>
        <begin position="636"/>
        <end position="695"/>
    </location>
</feature>
<dbReference type="SMART" id="SM00360">
    <property type="entry name" value="RRM"/>
    <property type="match status" value="4"/>
</dbReference>
<name>Q553T2_DICDI</name>
<gene>
    <name evidence="4" type="ORF">DDB_G0275365</name>
</gene>
<dbReference type="GO" id="GO:0043484">
    <property type="term" value="P:regulation of RNA splicing"/>
    <property type="evidence" value="ECO:0000318"/>
    <property type="project" value="GO_Central"/>
</dbReference>
<dbReference type="OMA" id="VEMADEY"/>
<dbReference type="SMR" id="Q553T2"/>
<dbReference type="KEGG" id="ddi:DDB_G0275365"/>
<dbReference type="InterPro" id="IPR006536">
    <property type="entry name" value="HnRNP-L/PTB"/>
</dbReference>
<dbReference type="InterPro" id="IPR035979">
    <property type="entry name" value="RBD_domain_sf"/>
</dbReference>
<dbReference type="SUPFAM" id="SSF54928">
    <property type="entry name" value="RNA-binding domain, RBD"/>
    <property type="match status" value="3"/>
</dbReference>
<dbReference type="InterPro" id="IPR012677">
    <property type="entry name" value="Nucleotide-bd_a/b_plait_sf"/>
</dbReference>
<sequence>MSATKIHNSYNDVPSAVLHIRSIPQGTTENDLFKITFDHKFGKCVSVRILERFHQALLEMDSVESATRLLKYSQKNSLLLHGKPVQISFSKSQSINQPTPQSPTNTTTTTNTTSSSSSSHRSSPSSSSYNGLPQAGSRQSNFSPNTNNSAPIAGTVLLSTIENPGSNSITIDHLYHVFSSCGEVLRIVMFNKNNLQALIEFSTVESALHAKKTLSNHSLFHGGQCTLKLEVSKTDRLNITQNTDRAKDFSKSLPTVNQSSSSSSQQQSYYQSNGNNNNNNQQQQHSNNHHHQSSSSPSQGSHHHHHNNNNNNNHHSHHHSSPSQHPHHSGSVSTNQQIGNHHSHHHGHNHHGGSHHHHNHQNGGNIGHHRTTVLLVHGLDEAVMTCDRIFNLFCVYGNVQRVKILSSKKGAALVQMEDVQQAEAVIRFYHQMPLFKDTLQINYSKHLSITDSHNPESPTLSKDFAQSNLNRFTHPINTYKHLYKPSQTLYFSNVPKDFTETNFNQLFQSLNLQKPVGFKIFSAQLAPGASSVPTVASPTTPTGVVTGVSSPSVNGGGAGSGASTVGTNIANNTTTSVNGISSNSSTPEPSKHADKIVGLLEFSSPANAIDALVLLNNSVLPNSNHMGLRLSFSNSTVLPKSSTSNNNNNNTNNTTTTSTNTNNNNSNNIASPQQPQQFQQPQQPQQQSPTTQKLF</sequence>
<accession>Q553T2</accession>
<feature type="domain" description="RRM" evidence="3">
    <location>
        <begin position="154"/>
        <end position="234"/>
    </location>
</feature>
<evidence type="ECO:0000313" key="4">
    <source>
        <dbReference type="EMBL" id="EAL69748.1"/>
    </source>
</evidence>
<dbReference type="RefSeq" id="XP_643683.1">
    <property type="nucleotide sequence ID" value="XM_638591.1"/>
</dbReference>
<evidence type="ECO:0000259" key="3">
    <source>
        <dbReference type="PROSITE" id="PS50102"/>
    </source>
</evidence>